<evidence type="ECO:0000313" key="3">
    <source>
        <dbReference type="EMBL" id="GAH29579.1"/>
    </source>
</evidence>
<proteinExistence type="predicted"/>
<feature type="non-terminal residue" evidence="3">
    <location>
        <position position="1"/>
    </location>
</feature>
<dbReference type="PANTHER" id="PTHR42855">
    <property type="entry name" value="ABC TRANSPORTER ATP-BINDING SUBUNIT"/>
    <property type="match status" value="1"/>
</dbReference>
<dbReference type="PANTHER" id="PTHR42855:SF2">
    <property type="entry name" value="DRUG RESISTANCE ABC TRANSPORTER,ATP-BINDING PROTEIN"/>
    <property type="match status" value="1"/>
</dbReference>
<reference evidence="3" key="1">
    <citation type="journal article" date="2014" name="Front. Microbiol.">
        <title>High frequency of phylogenetically diverse reductive dehalogenase-homologous genes in deep subseafloor sedimentary metagenomes.</title>
        <authorList>
            <person name="Kawai M."/>
            <person name="Futagami T."/>
            <person name="Toyoda A."/>
            <person name="Takaki Y."/>
            <person name="Nishi S."/>
            <person name="Hori S."/>
            <person name="Arai W."/>
            <person name="Tsubouchi T."/>
            <person name="Morono Y."/>
            <person name="Uchiyama I."/>
            <person name="Ito T."/>
            <person name="Fujiyama A."/>
            <person name="Inagaki F."/>
            <person name="Takami H."/>
        </authorList>
    </citation>
    <scope>NUCLEOTIDE SEQUENCE</scope>
    <source>
        <strain evidence="3">Expedition CK06-06</strain>
    </source>
</reference>
<feature type="coiled-coil region" evidence="1">
    <location>
        <begin position="156"/>
        <end position="227"/>
    </location>
</feature>
<dbReference type="InterPro" id="IPR051309">
    <property type="entry name" value="ABCF_ATPase"/>
</dbReference>
<dbReference type="GO" id="GO:0016887">
    <property type="term" value="F:ATP hydrolysis activity"/>
    <property type="evidence" value="ECO:0007669"/>
    <property type="project" value="InterPro"/>
</dbReference>
<dbReference type="Pfam" id="PF00005">
    <property type="entry name" value="ABC_tran"/>
    <property type="match status" value="1"/>
</dbReference>
<feature type="domain" description="ABC transporter" evidence="2">
    <location>
        <begin position="10"/>
        <end position="43"/>
    </location>
</feature>
<accession>X1FJM7</accession>
<evidence type="ECO:0000259" key="2">
    <source>
        <dbReference type="Pfam" id="PF00005"/>
    </source>
</evidence>
<sequence length="240" mass="27417">FLFSGDDVFKGVSVLSGGEKSRLAIAKMLTQPANFLLMDEPTNHLDIASREILTDALEAYRGTLCFITHDRTLIRQIANKIIGVRNGSLQVFPGDYDSYLYWKEHSAGESPEPAMYRKASAGKEASAINTLRRRKRAEGELRNRYYQESAPIKKRIAEIESELSQLELQFREVESLFANPNHHSDSTQVVKAVEQHRKLKQDIKSLIQEWERLYAKAEAMERAFEEARGNIEAEVEIERS</sequence>
<dbReference type="EMBL" id="BARU01003992">
    <property type="protein sequence ID" value="GAH29579.1"/>
    <property type="molecule type" value="Genomic_DNA"/>
</dbReference>
<name>X1FJM7_9ZZZZ</name>
<dbReference type="SUPFAM" id="SSF52540">
    <property type="entry name" value="P-loop containing nucleoside triphosphate hydrolases"/>
    <property type="match status" value="1"/>
</dbReference>
<dbReference type="AlphaFoldDB" id="X1FJM7"/>
<gene>
    <name evidence="3" type="ORF">S03H2_08271</name>
</gene>
<keyword evidence="1" id="KW-0175">Coiled coil</keyword>
<comment type="caution">
    <text evidence="3">The sequence shown here is derived from an EMBL/GenBank/DDBJ whole genome shotgun (WGS) entry which is preliminary data.</text>
</comment>
<dbReference type="Gene3D" id="3.40.50.300">
    <property type="entry name" value="P-loop containing nucleotide triphosphate hydrolases"/>
    <property type="match status" value="1"/>
</dbReference>
<organism evidence="3">
    <name type="scientific">marine sediment metagenome</name>
    <dbReference type="NCBI Taxonomy" id="412755"/>
    <lineage>
        <taxon>unclassified sequences</taxon>
        <taxon>metagenomes</taxon>
        <taxon>ecological metagenomes</taxon>
    </lineage>
</organism>
<dbReference type="InterPro" id="IPR027417">
    <property type="entry name" value="P-loop_NTPase"/>
</dbReference>
<protein>
    <recommendedName>
        <fullName evidence="2">ABC transporter domain-containing protein</fullName>
    </recommendedName>
</protein>
<evidence type="ECO:0000256" key="1">
    <source>
        <dbReference type="SAM" id="Coils"/>
    </source>
</evidence>
<dbReference type="InterPro" id="IPR003439">
    <property type="entry name" value="ABC_transporter-like_ATP-bd"/>
</dbReference>
<dbReference type="GO" id="GO:0005524">
    <property type="term" value="F:ATP binding"/>
    <property type="evidence" value="ECO:0007669"/>
    <property type="project" value="InterPro"/>
</dbReference>